<keyword evidence="12" id="KW-0677">Repeat</keyword>
<dbReference type="PANTHER" id="PTHR47986:SF34">
    <property type="entry name" value="RECEPTOR-LIKE KINASE TMK2"/>
    <property type="match status" value="1"/>
</dbReference>
<dbReference type="GO" id="GO:0005524">
    <property type="term" value="F:ATP binding"/>
    <property type="evidence" value="ECO:0007669"/>
    <property type="project" value="UniProtKB-UniRule"/>
</dbReference>
<keyword evidence="18" id="KW-1015">Disulfide bond</keyword>
<feature type="binding site" evidence="23">
    <location>
        <position position="602"/>
    </location>
    <ligand>
        <name>ATP</name>
        <dbReference type="ChEBI" id="CHEBI:30616"/>
    </ligand>
</feature>
<dbReference type="AlphaFoldDB" id="A0A0K9NUC1"/>
<keyword evidence="15 23" id="KW-0067">ATP-binding</keyword>
<name>A0A0K9NUC1_ZOSMR</name>
<keyword evidence="8" id="KW-0433">Leucine-rich repeat</keyword>
<evidence type="ECO:0000259" key="26">
    <source>
        <dbReference type="PROSITE" id="PS50011"/>
    </source>
</evidence>
<dbReference type="InterPro" id="IPR001245">
    <property type="entry name" value="Ser-Thr/Tyr_kinase_cat_dom"/>
</dbReference>
<evidence type="ECO:0000313" key="28">
    <source>
        <dbReference type="Proteomes" id="UP000036987"/>
    </source>
</evidence>
<dbReference type="GO" id="GO:0007165">
    <property type="term" value="P:signal transduction"/>
    <property type="evidence" value="ECO:0000318"/>
    <property type="project" value="GO_Central"/>
</dbReference>
<dbReference type="EC" id="2.7.11.1" evidence="4"/>
<evidence type="ECO:0000313" key="27">
    <source>
        <dbReference type="EMBL" id="KMZ60384.1"/>
    </source>
</evidence>
<feature type="chain" id="PRO_5005527223" description="non-specific serine/threonine protein kinase" evidence="25">
    <location>
        <begin position="27"/>
        <end position="925"/>
    </location>
</feature>
<evidence type="ECO:0000256" key="5">
    <source>
        <dbReference type="ARBA" id="ARBA00022475"/>
    </source>
</evidence>
<dbReference type="Proteomes" id="UP000036987">
    <property type="component" value="Unassembled WGS sequence"/>
</dbReference>
<evidence type="ECO:0000256" key="19">
    <source>
        <dbReference type="ARBA" id="ARBA00023170"/>
    </source>
</evidence>
<evidence type="ECO:0000256" key="8">
    <source>
        <dbReference type="ARBA" id="ARBA00022614"/>
    </source>
</evidence>
<evidence type="ECO:0000256" key="2">
    <source>
        <dbReference type="ARBA" id="ARBA00004479"/>
    </source>
</evidence>
<keyword evidence="7" id="KW-0597">Phosphoprotein</keyword>
<comment type="subcellular location">
    <subcellularLocation>
        <location evidence="1">Cell membrane</location>
        <topology evidence="1">Single-pass membrane protein</topology>
    </subcellularLocation>
    <subcellularLocation>
        <location evidence="2">Membrane</location>
        <topology evidence="2">Single-pass type I membrane protein</topology>
    </subcellularLocation>
</comment>
<feature type="domain" description="Protein kinase" evidence="26">
    <location>
        <begin position="574"/>
        <end position="859"/>
    </location>
</feature>
<evidence type="ECO:0000256" key="21">
    <source>
        <dbReference type="ARBA" id="ARBA00047899"/>
    </source>
</evidence>
<dbReference type="InterPro" id="IPR001611">
    <property type="entry name" value="Leu-rich_rpt"/>
</dbReference>
<reference evidence="28" key="1">
    <citation type="journal article" date="2016" name="Nature">
        <title>The genome of the seagrass Zostera marina reveals angiosperm adaptation to the sea.</title>
        <authorList>
            <person name="Olsen J.L."/>
            <person name="Rouze P."/>
            <person name="Verhelst B."/>
            <person name="Lin Y.-C."/>
            <person name="Bayer T."/>
            <person name="Collen J."/>
            <person name="Dattolo E."/>
            <person name="De Paoli E."/>
            <person name="Dittami S."/>
            <person name="Maumus F."/>
            <person name="Michel G."/>
            <person name="Kersting A."/>
            <person name="Lauritano C."/>
            <person name="Lohaus R."/>
            <person name="Toepel M."/>
            <person name="Tonon T."/>
            <person name="Vanneste K."/>
            <person name="Amirebrahimi M."/>
            <person name="Brakel J."/>
            <person name="Bostroem C."/>
            <person name="Chovatia M."/>
            <person name="Grimwood J."/>
            <person name="Jenkins J.W."/>
            <person name="Jueterbock A."/>
            <person name="Mraz A."/>
            <person name="Stam W.T."/>
            <person name="Tice H."/>
            <person name="Bornberg-Bauer E."/>
            <person name="Green P.J."/>
            <person name="Pearson G.A."/>
            <person name="Procaccini G."/>
            <person name="Duarte C.M."/>
            <person name="Schmutz J."/>
            <person name="Reusch T.B.H."/>
            <person name="Van de Peer Y."/>
        </authorList>
    </citation>
    <scope>NUCLEOTIDE SEQUENCE [LARGE SCALE GENOMIC DNA]</scope>
    <source>
        <strain evidence="28">cv. Finnish</strain>
    </source>
</reference>
<evidence type="ECO:0000256" key="20">
    <source>
        <dbReference type="ARBA" id="ARBA00023180"/>
    </source>
</evidence>
<gene>
    <name evidence="27" type="ORF">ZOSMA_5G02520</name>
</gene>
<dbReference type="InterPro" id="IPR011009">
    <property type="entry name" value="Kinase-like_dom_sf"/>
</dbReference>
<evidence type="ECO:0000256" key="16">
    <source>
        <dbReference type="ARBA" id="ARBA00022989"/>
    </source>
</evidence>
<dbReference type="InterPro" id="IPR008271">
    <property type="entry name" value="Ser/Thr_kinase_AS"/>
</dbReference>
<evidence type="ECO:0000256" key="17">
    <source>
        <dbReference type="ARBA" id="ARBA00023136"/>
    </source>
</evidence>
<dbReference type="SMART" id="SM00220">
    <property type="entry name" value="S_TKc"/>
    <property type="match status" value="1"/>
</dbReference>
<evidence type="ECO:0000256" key="15">
    <source>
        <dbReference type="ARBA" id="ARBA00022840"/>
    </source>
</evidence>
<keyword evidence="28" id="KW-1185">Reference proteome</keyword>
<dbReference type="Pfam" id="PF00560">
    <property type="entry name" value="LRR_1"/>
    <property type="match status" value="3"/>
</dbReference>
<dbReference type="PROSITE" id="PS00107">
    <property type="entry name" value="PROTEIN_KINASE_ATP"/>
    <property type="match status" value="1"/>
</dbReference>
<dbReference type="PROSITE" id="PS50011">
    <property type="entry name" value="PROTEIN_KINASE_DOM"/>
    <property type="match status" value="1"/>
</dbReference>
<evidence type="ECO:0000256" key="22">
    <source>
        <dbReference type="ARBA" id="ARBA00048679"/>
    </source>
</evidence>
<proteinExistence type="inferred from homology"/>
<dbReference type="Pfam" id="PF08263">
    <property type="entry name" value="LRRNT_2"/>
    <property type="match status" value="2"/>
</dbReference>
<sequence>MGRKKSDQLLLLLILIVLRELTLTSSVDPPQSENLASPPLAFPTSQLDLQVMHAFANSIHPAPIGWSSTTDPCDQDYKWKGVTCEFGRIIFINLRSMSLNGTLPPDINRLDSLRSLSLQDNSFVGPLPSFENLGNLQEFYVNQNNFTKIPDRFFNGLTNLINVSLDVNDFEAWEIPLDLAGSESLQSFTASRAGISGHIPDFFGKMMSLQTLRLSYNNLIGSIPLSFIGSGIKELYLNNQNTELSGGIEVLGNMPQLMTVMLQSNNFTGQIPDMSNCTLLSILELRDNRLTGPVPKSFFDMESLTKVTLTNNLLQGPFPSIKSDILNDDDNTGNSYCNDKPGPCDPIVNRLIEVAEGFGYPIVIADSWVGNDPCVKWAFVTCHGENVSILNFGNKNFGGVISPGFAEITTLKRIILNRNQLTGSIPDELTKLPDLQLLDVSGNNLSGKIPIFRSDVEFIYADNPFLGTDINPPPSSAPSSSVSPARDESHFGVVWIILPSVAFAVVILIAFLLAYRLMERKKTSITPISMQSLENPMERIPTPSHPSHHTNVDVVEADGLVLSIQSLRLATSHFSTANILGKGGFGVVYRGQLPDGTLIAVKRMECSEVGKKKKKISEFSAEISVMTTMKHRHLVALLGYCVEDDETILVYEYMSQGTLRDHLHANSDNERQYPALNWKQRLVIALDVARGMEYLHTLANRSFIHRDLKPSNILLDDNMRAKVSDFGLAKLIPDGKHSFHTRIAGTFGYLAPDYAATGRVTTKADVYAFGVVLMELITGRKAVDNELLETDDHLVSWFYRVINEKESFKNHIDPFLDIENEKDTKVLYEVAAFASYCTNRDPRQRPEMGHAVVFLDNFVNEWKPGNYDDDVFTSSSFGSFRQRLQKWEEDTESSSNSRLDMCSHIANTQTSLTPTETTDTFTQQY</sequence>
<dbReference type="EMBL" id="LFYR01001623">
    <property type="protein sequence ID" value="KMZ60384.1"/>
    <property type="molecule type" value="Genomic_DNA"/>
</dbReference>
<feature type="transmembrane region" description="Helical" evidence="24">
    <location>
        <begin position="493"/>
        <end position="515"/>
    </location>
</feature>
<comment type="caution">
    <text evidence="27">The sequence shown here is derived from an EMBL/GenBank/DDBJ whole genome shotgun (WGS) entry which is preliminary data.</text>
</comment>
<dbReference type="InterPro" id="IPR000719">
    <property type="entry name" value="Prot_kinase_dom"/>
</dbReference>
<evidence type="ECO:0000256" key="7">
    <source>
        <dbReference type="ARBA" id="ARBA00022553"/>
    </source>
</evidence>
<evidence type="ECO:0000256" key="18">
    <source>
        <dbReference type="ARBA" id="ARBA00023157"/>
    </source>
</evidence>
<dbReference type="Gene3D" id="3.30.200.20">
    <property type="entry name" value="Phosphorylase Kinase, domain 1"/>
    <property type="match status" value="1"/>
</dbReference>
<keyword evidence="11 25" id="KW-0732">Signal</keyword>
<keyword evidence="17 24" id="KW-0472">Membrane</keyword>
<evidence type="ECO:0000256" key="14">
    <source>
        <dbReference type="ARBA" id="ARBA00022777"/>
    </source>
</evidence>
<keyword evidence="5" id="KW-1003">Cell membrane</keyword>
<comment type="catalytic activity">
    <reaction evidence="22">
        <text>L-seryl-[protein] + ATP = O-phospho-L-seryl-[protein] + ADP + H(+)</text>
        <dbReference type="Rhea" id="RHEA:17989"/>
        <dbReference type="Rhea" id="RHEA-COMP:9863"/>
        <dbReference type="Rhea" id="RHEA-COMP:11604"/>
        <dbReference type="ChEBI" id="CHEBI:15378"/>
        <dbReference type="ChEBI" id="CHEBI:29999"/>
        <dbReference type="ChEBI" id="CHEBI:30616"/>
        <dbReference type="ChEBI" id="CHEBI:83421"/>
        <dbReference type="ChEBI" id="CHEBI:456216"/>
        <dbReference type="EC" id="2.7.11.1"/>
    </reaction>
</comment>
<organism evidence="27 28">
    <name type="scientific">Zostera marina</name>
    <name type="common">Eelgrass</name>
    <dbReference type="NCBI Taxonomy" id="29655"/>
    <lineage>
        <taxon>Eukaryota</taxon>
        <taxon>Viridiplantae</taxon>
        <taxon>Streptophyta</taxon>
        <taxon>Embryophyta</taxon>
        <taxon>Tracheophyta</taxon>
        <taxon>Spermatophyta</taxon>
        <taxon>Magnoliopsida</taxon>
        <taxon>Liliopsida</taxon>
        <taxon>Zosteraceae</taxon>
        <taxon>Zostera</taxon>
    </lineage>
</organism>
<feature type="signal peptide" evidence="25">
    <location>
        <begin position="1"/>
        <end position="26"/>
    </location>
</feature>
<evidence type="ECO:0000256" key="1">
    <source>
        <dbReference type="ARBA" id="ARBA00004162"/>
    </source>
</evidence>
<dbReference type="InterPro" id="IPR017441">
    <property type="entry name" value="Protein_kinase_ATP_BS"/>
</dbReference>
<dbReference type="SMART" id="SM00369">
    <property type="entry name" value="LRR_TYP"/>
    <property type="match status" value="2"/>
</dbReference>
<dbReference type="Pfam" id="PF07714">
    <property type="entry name" value="PK_Tyr_Ser-Thr"/>
    <property type="match status" value="1"/>
</dbReference>
<keyword evidence="19 27" id="KW-0675">Receptor</keyword>
<evidence type="ECO:0000256" key="6">
    <source>
        <dbReference type="ARBA" id="ARBA00022527"/>
    </source>
</evidence>
<comment type="catalytic activity">
    <reaction evidence="21">
        <text>L-threonyl-[protein] + ATP = O-phospho-L-threonyl-[protein] + ADP + H(+)</text>
        <dbReference type="Rhea" id="RHEA:46608"/>
        <dbReference type="Rhea" id="RHEA-COMP:11060"/>
        <dbReference type="Rhea" id="RHEA-COMP:11605"/>
        <dbReference type="ChEBI" id="CHEBI:15378"/>
        <dbReference type="ChEBI" id="CHEBI:30013"/>
        <dbReference type="ChEBI" id="CHEBI:30616"/>
        <dbReference type="ChEBI" id="CHEBI:61977"/>
        <dbReference type="ChEBI" id="CHEBI:456216"/>
        <dbReference type="EC" id="2.7.11.1"/>
    </reaction>
</comment>
<keyword evidence="20" id="KW-0325">Glycoprotein</keyword>
<evidence type="ECO:0000256" key="10">
    <source>
        <dbReference type="ARBA" id="ARBA00022692"/>
    </source>
</evidence>
<dbReference type="InterPro" id="IPR003591">
    <property type="entry name" value="Leu-rich_rpt_typical-subtyp"/>
</dbReference>
<keyword evidence="6" id="KW-0723">Serine/threonine-protein kinase</keyword>
<keyword evidence="16 24" id="KW-1133">Transmembrane helix</keyword>
<dbReference type="FunFam" id="3.30.200.20:FF:000309">
    <property type="entry name" value="Leucine-rich repeat receptor protein kinase MSP1"/>
    <property type="match status" value="1"/>
</dbReference>
<keyword evidence="13 23" id="KW-0547">Nucleotide-binding</keyword>
<dbReference type="InterPro" id="IPR013210">
    <property type="entry name" value="LRR_N_plant-typ"/>
</dbReference>
<evidence type="ECO:0000256" key="3">
    <source>
        <dbReference type="ARBA" id="ARBA00008684"/>
    </source>
</evidence>
<evidence type="ECO:0000256" key="4">
    <source>
        <dbReference type="ARBA" id="ARBA00012513"/>
    </source>
</evidence>
<dbReference type="Gene3D" id="1.10.510.10">
    <property type="entry name" value="Transferase(Phosphotransferase) domain 1"/>
    <property type="match status" value="1"/>
</dbReference>
<dbReference type="SUPFAM" id="SSF56112">
    <property type="entry name" value="Protein kinase-like (PK-like)"/>
    <property type="match status" value="1"/>
</dbReference>
<evidence type="ECO:0000256" key="11">
    <source>
        <dbReference type="ARBA" id="ARBA00022729"/>
    </source>
</evidence>
<evidence type="ECO:0000256" key="23">
    <source>
        <dbReference type="PROSITE-ProRule" id="PRU10141"/>
    </source>
</evidence>
<keyword evidence="14 27" id="KW-0418">Kinase</keyword>
<dbReference type="InterPro" id="IPR052422">
    <property type="entry name" value="Auxin_Ser/Thr_Kinase"/>
</dbReference>
<dbReference type="OrthoDB" id="4062651at2759"/>
<dbReference type="SUPFAM" id="SSF52058">
    <property type="entry name" value="L domain-like"/>
    <property type="match status" value="1"/>
</dbReference>
<evidence type="ECO:0000256" key="25">
    <source>
        <dbReference type="SAM" id="SignalP"/>
    </source>
</evidence>
<dbReference type="FunFam" id="1.10.510.10:FF:000468">
    <property type="entry name" value="PTI1-like tyrosine-protein kinase 3"/>
    <property type="match status" value="1"/>
</dbReference>
<dbReference type="InterPro" id="IPR032675">
    <property type="entry name" value="LRR_dom_sf"/>
</dbReference>
<evidence type="ECO:0000256" key="9">
    <source>
        <dbReference type="ARBA" id="ARBA00022679"/>
    </source>
</evidence>
<protein>
    <recommendedName>
        <fullName evidence="4">non-specific serine/threonine protein kinase</fullName>
        <ecNumber evidence="4">2.7.11.1</ecNumber>
    </recommendedName>
</protein>
<dbReference type="Gene3D" id="3.80.10.10">
    <property type="entry name" value="Ribonuclease Inhibitor"/>
    <property type="match status" value="2"/>
</dbReference>
<comment type="similarity">
    <text evidence="3">Belongs to the protein kinase superfamily. Ser/Thr protein kinase family.</text>
</comment>
<dbReference type="FunFam" id="3.80.10.10:FF:000129">
    <property type="entry name" value="Leucine-rich repeat receptor-like kinase"/>
    <property type="match status" value="1"/>
</dbReference>
<evidence type="ECO:0000256" key="24">
    <source>
        <dbReference type="SAM" id="Phobius"/>
    </source>
</evidence>
<dbReference type="STRING" id="29655.A0A0K9NUC1"/>
<accession>A0A0K9NUC1</accession>
<dbReference type="FunFam" id="3.80.10.10:FF:000190">
    <property type="entry name" value="Receptor-like kinase TMK4"/>
    <property type="match status" value="1"/>
</dbReference>
<dbReference type="CDD" id="cd14066">
    <property type="entry name" value="STKc_IRAK"/>
    <property type="match status" value="1"/>
</dbReference>
<evidence type="ECO:0000256" key="12">
    <source>
        <dbReference type="ARBA" id="ARBA00022737"/>
    </source>
</evidence>
<dbReference type="OMA" id="ETINCDN"/>
<keyword evidence="10 24" id="KW-0812">Transmembrane</keyword>
<dbReference type="PANTHER" id="PTHR47986">
    <property type="entry name" value="OSJNBA0070M12.3 PROTEIN"/>
    <property type="match status" value="1"/>
</dbReference>
<keyword evidence="9" id="KW-0808">Transferase</keyword>
<evidence type="ECO:0000256" key="13">
    <source>
        <dbReference type="ARBA" id="ARBA00022741"/>
    </source>
</evidence>
<dbReference type="PROSITE" id="PS00108">
    <property type="entry name" value="PROTEIN_KINASE_ST"/>
    <property type="match status" value="1"/>
</dbReference>
<dbReference type="GO" id="GO:0004675">
    <property type="term" value="F:transmembrane receptor protein serine/threonine kinase activity"/>
    <property type="evidence" value="ECO:0000318"/>
    <property type="project" value="GO_Central"/>
</dbReference>
<dbReference type="GO" id="GO:0005886">
    <property type="term" value="C:plasma membrane"/>
    <property type="evidence" value="ECO:0007669"/>
    <property type="project" value="UniProtKB-SubCell"/>
</dbReference>